<dbReference type="VEuPathDB" id="TriTrypDB:BSAL_93300"/>
<feature type="domain" description="RanBP2-type" evidence="6">
    <location>
        <begin position="806"/>
        <end position="835"/>
    </location>
</feature>
<feature type="region of interest" description="Disordered" evidence="5">
    <location>
        <begin position="559"/>
        <end position="738"/>
    </location>
</feature>
<gene>
    <name evidence="7" type="ORF">BSAL_93300</name>
</gene>
<reference evidence="8" key="1">
    <citation type="submission" date="2015-09" db="EMBL/GenBank/DDBJ databases">
        <authorList>
            <consortium name="Pathogen Informatics"/>
        </authorList>
    </citation>
    <scope>NUCLEOTIDE SEQUENCE [LARGE SCALE GENOMIC DNA]</scope>
    <source>
        <strain evidence="8">Lake Konstanz</strain>
    </source>
</reference>
<feature type="compositionally biased region" description="Acidic residues" evidence="5">
    <location>
        <begin position="419"/>
        <end position="451"/>
    </location>
</feature>
<keyword evidence="1" id="KW-0479">Metal-binding</keyword>
<keyword evidence="2 4" id="KW-0863">Zinc-finger</keyword>
<feature type="region of interest" description="Disordered" evidence="5">
    <location>
        <begin position="412"/>
        <end position="459"/>
    </location>
</feature>
<dbReference type="AlphaFoldDB" id="A0A0S4JAI6"/>
<dbReference type="Proteomes" id="UP000051952">
    <property type="component" value="Unassembled WGS sequence"/>
</dbReference>
<dbReference type="PROSITE" id="PS01358">
    <property type="entry name" value="ZF_RANBP2_1"/>
    <property type="match status" value="1"/>
</dbReference>
<dbReference type="SMART" id="SM00333">
    <property type="entry name" value="TUDOR"/>
    <property type="match status" value="1"/>
</dbReference>
<dbReference type="Gene3D" id="2.30.30.140">
    <property type="match status" value="1"/>
</dbReference>
<evidence type="ECO:0000256" key="1">
    <source>
        <dbReference type="ARBA" id="ARBA00022723"/>
    </source>
</evidence>
<evidence type="ECO:0000256" key="2">
    <source>
        <dbReference type="ARBA" id="ARBA00022771"/>
    </source>
</evidence>
<dbReference type="InterPro" id="IPR001876">
    <property type="entry name" value="Znf_RanBP2"/>
</dbReference>
<sequence>MLGLLEQMRSSDIVRGSHVRIRPDVKEPAFGWQDAPRDGTPGVVSDLDEDQNTVQVSYNDEIWYGKLTEVVFVDLKAEERSTVWLGVVFNTAVLPEPTANRKKLFGSLFTIVDQQLSPAIVEGIFKVGQRVKAYNQNRYYPGEVRAVLPNQLYAVAFDDGNFNDKVPEDKIALNPFQKGARVRIKNDPDVEPQYGLQRGVEKGMIGEVMDLYPYSWGSDKLRLRIKVRNGMRVVIQNMMDDEVDVVGDAKWYTRKRVKVAAPSAPSTPTATGAAFGERQASEVMGTPAVSGEATAPAAAEAAVPVATVPVGEQIPLPKSAVPTVDRAFSDGVVSADVYLRDATYTINFERMEVIHPKTNEVVGELIRDPPQQWVKQREKVTFDDGKWHVLSVLIRGDQNVVAVCDGHVIPVEYNGPTYEDGDDDEDEEGEEDEEEDEAEPPLCEGEAEEEGAVSAEAADPDVEYGNKVDLHNIVDIAMIRLLEKKPDDKDQVYDVLIAALQEYQREHDPEVEYSKQIDLHNIIDLAVVRLLESKPEDPDHVFDALIAAMEEYQQHAADGHNSMGVPASSASVCAPSPNHGDGMQAAASSEWPQEIPATTAAAAANDEDEWEDASDDGEEGEEEEDDENDGDEAEEEGSEESSENEDSNEDEEAEKHEEENEGEEGEEEPEADDDGAEEAPTAWDTEEKPEKPAKAEKKTKHVEVAVPKDPNEESSSTSSGEDDDDDDDNGRVKALPTLKRHPKDVLTLDVRAGITFMALSSSNLSGAERQRLGPDFPSRRLAKVALHWGADATEEKAVEVFNAIDKECQWTCGGCAKENSRLADQCIECKKDRVEDEDANKNRKVKVIAVLPKSKEAQEFRKKMHARLRSQYQKQLEALDSNFNGMNVI</sequence>
<evidence type="ECO:0000313" key="7">
    <source>
        <dbReference type="EMBL" id="CUG86470.1"/>
    </source>
</evidence>
<dbReference type="InterPro" id="IPR002999">
    <property type="entry name" value="Tudor"/>
</dbReference>
<dbReference type="GO" id="GO:0008270">
    <property type="term" value="F:zinc ion binding"/>
    <property type="evidence" value="ECO:0007669"/>
    <property type="project" value="UniProtKB-KW"/>
</dbReference>
<feature type="compositionally biased region" description="Basic and acidic residues" evidence="5">
    <location>
        <begin position="685"/>
        <end position="696"/>
    </location>
</feature>
<evidence type="ECO:0000256" key="5">
    <source>
        <dbReference type="SAM" id="MobiDB-lite"/>
    </source>
</evidence>
<evidence type="ECO:0000259" key="6">
    <source>
        <dbReference type="PROSITE" id="PS50199"/>
    </source>
</evidence>
<proteinExistence type="predicted"/>
<accession>A0A0S4JAI6</accession>
<evidence type="ECO:0000256" key="4">
    <source>
        <dbReference type="PROSITE-ProRule" id="PRU00322"/>
    </source>
</evidence>
<keyword evidence="3" id="KW-0862">Zinc</keyword>
<keyword evidence="8" id="KW-1185">Reference proteome</keyword>
<protein>
    <recommendedName>
        <fullName evidence="6">RanBP2-type domain-containing protein</fullName>
    </recommendedName>
</protein>
<dbReference type="CDD" id="cd20391">
    <property type="entry name" value="Tudor_JMJD2_rpt1"/>
    <property type="match status" value="1"/>
</dbReference>
<feature type="compositionally biased region" description="Acidic residues" evidence="5">
    <location>
        <begin position="605"/>
        <end position="652"/>
    </location>
</feature>
<feature type="compositionally biased region" description="Low complexity" evidence="5">
    <location>
        <begin position="565"/>
        <end position="577"/>
    </location>
</feature>
<dbReference type="EMBL" id="CYKH01001313">
    <property type="protein sequence ID" value="CUG86470.1"/>
    <property type="molecule type" value="Genomic_DNA"/>
</dbReference>
<dbReference type="OrthoDB" id="264520at2759"/>
<evidence type="ECO:0000313" key="8">
    <source>
        <dbReference type="Proteomes" id="UP000051952"/>
    </source>
</evidence>
<name>A0A0S4JAI6_BODSA</name>
<dbReference type="PROSITE" id="PS50199">
    <property type="entry name" value="ZF_RANBP2_2"/>
    <property type="match status" value="1"/>
</dbReference>
<organism evidence="7 8">
    <name type="scientific">Bodo saltans</name>
    <name type="common">Flagellated protozoan</name>
    <dbReference type="NCBI Taxonomy" id="75058"/>
    <lineage>
        <taxon>Eukaryota</taxon>
        <taxon>Discoba</taxon>
        <taxon>Euglenozoa</taxon>
        <taxon>Kinetoplastea</taxon>
        <taxon>Metakinetoplastina</taxon>
        <taxon>Eubodonida</taxon>
        <taxon>Bodonidae</taxon>
        <taxon>Bodo</taxon>
    </lineage>
</organism>
<dbReference type="SUPFAM" id="SSF63748">
    <property type="entry name" value="Tudor/PWWP/MBT"/>
    <property type="match status" value="1"/>
</dbReference>
<evidence type="ECO:0000256" key="3">
    <source>
        <dbReference type="ARBA" id="ARBA00022833"/>
    </source>
</evidence>
<feature type="compositionally biased region" description="Acidic residues" evidence="5">
    <location>
        <begin position="659"/>
        <end position="677"/>
    </location>
</feature>